<organism evidence="1 2">
    <name type="scientific">Eragrostis curvula</name>
    <name type="common">weeping love grass</name>
    <dbReference type="NCBI Taxonomy" id="38414"/>
    <lineage>
        <taxon>Eukaryota</taxon>
        <taxon>Viridiplantae</taxon>
        <taxon>Streptophyta</taxon>
        <taxon>Embryophyta</taxon>
        <taxon>Tracheophyta</taxon>
        <taxon>Spermatophyta</taxon>
        <taxon>Magnoliopsida</taxon>
        <taxon>Liliopsida</taxon>
        <taxon>Poales</taxon>
        <taxon>Poaceae</taxon>
        <taxon>PACMAD clade</taxon>
        <taxon>Chloridoideae</taxon>
        <taxon>Eragrostideae</taxon>
        <taxon>Eragrostidinae</taxon>
        <taxon>Eragrostis</taxon>
    </lineage>
</organism>
<name>A0A5J9VT66_9POAL</name>
<gene>
    <name evidence="1" type="ORF">EJB05_12099</name>
</gene>
<protein>
    <submittedName>
        <fullName evidence="1">Uncharacterized protein</fullName>
    </submittedName>
</protein>
<dbReference type="Proteomes" id="UP000324897">
    <property type="component" value="Chromosome 4"/>
</dbReference>
<proteinExistence type="predicted"/>
<keyword evidence="2" id="KW-1185">Reference proteome</keyword>
<evidence type="ECO:0000313" key="1">
    <source>
        <dbReference type="EMBL" id="TVU38715.1"/>
    </source>
</evidence>
<dbReference type="Gramene" id="TVU38715">
    <property type="protein sequence ID" value="TVU38715"/>
    <property type="gene ID" value="EJB05_12099"/>
</dbReference>
<feature type="non-terminal residue" evidence="1">
    <location>
        <position position="228"/>
    </location>
</feature>
<sequence length="228" mass="25040">MEERLIIHTKGEVFDVPVPSPVGVEDVRVGLTDITDPLRDRDVDDITDVAAALVARHDGLQLQPGLLHHLEQLLVGGPVVLPGALSLDQPPPDVDHDPIDAGLSQLLQLRPDLVGLLERVVDGDHIQLSSVEEWKKGSLGAYLYRGGRGKVLFLLHRCKPILFFQLVPAFAQEGCSRAAALPHWPEYRGASTGFTPMIAPKAGEKVYDDDDAFPMRLPMERILLYARA</sequence>
<reference evidence="1 2" key="1">
    <citation type="journal article" date="2019" name="Sci. Rep.">
        <title>A high-quality genome of Eragrostis curvula grass provides insights into Poaceae evolution and supports new strategies to enhance forage quality.</title>
        <authorList>
            <person name="Carballo J."/>
            <person name="Santos B.A.C.M."/>
            <person name="Zappacosta D."/>
            <person name="Garbus I."/>
            <person name="Selva J.P."/>
            <person name="Gallo C.A."/>
            <person name="Diaz A."/>
            <person name="Albertini E."/>
            <person name="Caccamo M."/>
            <person name="Echenique V."/>
        </authorList>
    </citation>
    <scope>NUCLEOTIDE SEQUENCE [LARGE SCALE GENOMIC DNA]</scope>
    <source>
        <strain evidence="2">cv. Victoria</strain>
        <tissue evidence="1">Leaf</tissue>
    </source>
</reference>
<dbReference type="OrthoDB" id="10638273at2759"/>
<dbReference type="AlphaFoldDB" id="A0A5J9VT66"/>
<comment type="caution">
    <text evidence="1">The sequence shown here is derived from an EMBL/GenBank/DDBJ whole genome shotgun (WGS) entry which is preliminary data.</text>
</comment>
<dbReference type="EMBL" id="RWGY01000007">
    <property type="protein sequence ID" value="TVU38715.1"/>
    <property type="molecule type" value="Genomic_DNA"/>
</dbReference>
<accession>A0A5J9VT66</accession>
<evidence type="ECO:0000313" key="2">
    <source>
        <dbReference type="Proteomes" id="UP000324897"/>
    </source>
</evidence>